<gene>
    <name evidence="2" type="ORF">NF557_03795</name>
</gene>
<evidence type="ECO:0000313" key="3">
    <source>
        <dbReference type="Proteomes" id="UP001056535"/>
    </source>
</evidence>
<organism evidence="2 3">
    <name type="scientific">Ornithinimicrobium cryptoxanthini</name>
    <dbReference type="NCBI Taxonomy" id="2934161"/>
    <lineage>
        <taxon>Bacteria</taxon>
        <taxon>Bacillati</taxon>
        <taxon>Actinomycetota</taxon>
        <taxon>Actinomycetes</taxon>
        <taxon>Micrococcales</taxon>
        <taxon>Ornithinimicrobiaceae</taxon>
        <taxon>Ornithinimicrobium</taxon>
    </lineage>
</organism>
<feature type="signal peptide" evidence="1">
    <location>
        <begin position="1"/>
        <end position="17"/>
    </location>
</feature>
<evidence type="ECO:0000256" key="1">
    <source>
        <dbReference type="SAM" id="SignalP"/>
    </source>
</evidence>
<evidence type="ECO:0000313" key="2">
    <source>
        <dbReference type="EMBL" id="USQ77051.1"/>
    </source>
</evidence>
<feature type="chain" id="PRO_5046918876" evidence="1">
    <location>
        <begin position="18"/>
        <end position="166"/>
    </location>
</feature>
<protein>
    <submittedName>
        <fullName evidence="2">Cell wall-binding repeat-containing protein</fullName>
    </submittedName>
</protein>
<sequence length="166" mass="17262">MTTTALAAAVLLGGAFASSGTVGDDAVTPLTNAGGEVKDLTGERERPARMAPQDVVSEDGVTRVFGKNRFATAAAIAEFYGWDFTNTVVVYIATGQEYPDALALGPSTFDLGPLLLVGAGSIPAETRAVLTDLEPCFIDVVGGPNSITDAVFDDLKQYAHPEYCEG</sequence>
<dbReference type="RefSeq" id="WP_252621749.1">
    <property type="nucleotide sequence ID" value="NZ_CP099490.1"/>
</dbReference>
<dbReference type="InterPro" id="IPR007253">
    <property type="entry name" value="Cell_wall-bd_2"/>
</dbReference>
<dbReference type="Pfam" id="PF04122">
    <property type="entry name" value="CW_binding_2"/>
    <property type="match status" value="1"/>
</dbReference>
<dbReference type="Proteomes" id="UP001056535">
    <property type="component" value="Chromosome"/>
</dbReference>
<dbReference type="EMBL" id="CP099490">
    <property type="protein sequence ID" value="USQ77051.1"/>
    <property type="molecule type" value="Genomic_DNA"/>
</dbReference>
<name>A0ABY4YJS5_9MICO</name>
<accession>A0ABY4YJS5</accession>
<keyword evidence="1" id="KW-0732">Signal</keyword>
<proteinExistence type="predicted"/>
<keyword evidence="3" id="KW-1185">Reference proteome</keyword>
<reference evidence="2" key="1">
    <citation type="submission" date="2022-06" db="EMBL/GenBank/DDBJ databases">
        <title>Ornithinimicrobium JY.X270.</title>
        <authorList>
            <person name="Huang Y."/>
        </authorList>
    </citation>
    <scope>NUCLEOTIDE SEQUENCE</scope>
    <source>
        <strain evidence="2">JY.X270</strain>
    </source>
</reference>